<dbReference type="EMBL" id="JBHSQO010000014">
    <property type="protein sequence ID" value="MFC6090874.1"/>
    <property type="molecule type" value="Genomic_DNA"/>
</dbReference>
<proteinExistence type="predicted"/>
<organism evidence="1 2">
    <name type="scientific">Saccharothrix lopnurensis</name>
    <dbReference type="NCBI Taxonomy" id="1670621"/>
    <lineage>
        <taxon>Bacteria</taxon>
        <taxon>Bacillati</taxon>
        <taxon>Actinomycetota</taxon>
        <taxon>Actinomycetes</taxon>
        <taxon>Pseudonocardiales</taxon>
        <taxon>Pseudonocardiaceae</taxon>
        <taxon>Saccharothrix</taxon>
    </lineage>
</organism>
<keyword evidence="2" id="KW-1185">Reference proteome</keyword>
<dbReference type="RefSeq" id="WP_380637074.1">
    <property type="nucleotide sequence ID" value="NZ_JBHSQO010000014.1"/>
</dbReference>
<gene>
    <name evidence="1" type="ORF">ACFP3R_16465</name>
</gene>
<accession>A0ABW1P6F9</accession>
<dbReference type="Proteomes" id="UP001596220">
    <property type="component" value="Unassembled WGS sequence"/>
</dbReference>
<protein>
    <submittedName>
        <fullName evidence="1">Uncharacterized protein</fullName>
    </submittedName>
</protein>
<evidence type="ECO:0000313" key="1">
    <source>
        <dbReference type="EMBL" id="MFC6090874.1"/>
    </source>
</evidence>
<sequence>MLTVPRAQPVVLELLRTAHPGVTIHSRLDPDALAKLPYVLARFGERQIHHARLRLVSPLTLYVMVRGDDAAADTLSAALYQTLETAAGLKTPIGSPPAYLGAFEVRAWPADSPLPGQPSGITRQEATYLVGIRPASVTP</sequence>
<name>A0ABW1P6F9_9PSEU</name>
<reference evidence="2" key="1">
    <citation type="journal article" date="2019" name="Int. J. Syst. Evol. Microbiol.">
        <title>The Global Catalogue of Microorganisms (GCM) 10K type strain sequencing project: providing services to taxonomists for standard genome sequencing and annotation.</title>
        <authorList>
            <consortium name="The Broad Institute Genomics Platform"/>
            <consortium name="The Broad Institute Genome Sequencing Center for Infectious Disease"/>
            <person name="Wu L."/>
            <person name="Ma J."/>
        </authorList>
    </citation>
    <scope>NUCLEOTIDE SEQUENCE [LARGE SCALE GENOMIC DNA]</scope>
    <source>
        <strain evidence="2">CGMCC 4.7246</strain>
    </source>
</reference>
<comment type="caution">
    <text evidence="1">The sequence shown here is derived from an EMBL/GenBank/DDBJ whole genome shotgun (WGS) entry which is preliminary data.</text>
</comment>
<evidence type="ECO:0000313" key="2">
    <source>
        <dbReference type="Proteomes" id="UP001596220"/>
    </source>
</evidence>